<organism evidence="1 2">
    <name type="scientific">Durusdinium trenchii</name>
    <dbReference type="NCBI Taxonomy" id="1381693"/>
    <lineage>
        <taxon>Eukaryota</taxon>
        <taxon>Sar</taxon>
        <taxon>Alveolata</taxon>
        <taxon>Dinophyceae</taxon>
        <taxon>Suessiales</taxon>
        <taxon>Symbiodiniaceae</taxon>
        <taxon>Durusdinium</taxon>
    </lineage>
</organism>
<accession>A0ABP0KTE1</accession>
<name>A0ABP0KTE1_9DINO</name>
<sequence length="203" mass="22935">MASPDEEDVSGLAALWLQSSAIRKGSMQRKSLLQWQDPKKSGHINFESLVLNAKVIEVCVHYWCPKTDGVPKTMNIDDLKFEVRQFRADLNLSTRPALVHCEAGALKAFMSLIVRRHYTVRHRVAQLKKLTCLLIFFGGDVWGTECLRAPLVSYVVASSLRTWFSAGSSTKFPSTGPPSPSPGSLWMRRMRLRMMSLRARNVR</sequence>
<comment type="caution">
    <text evidence="1">The sequence shown here is derived from an EMBL/GenBank/DDBJ whole genome shotgun (WGS) entry which is preliminary data.</text>
</comment>
<reference evidence="1 2" key="1">
    <citation type="submission" date="2024-02" db="EMBL/GenBank/DDBJ databases">
        <authorList>
            <person name="Chen Y."/>
            <person name="Shah S."/>
            <person name="Dougan E. K."/>
            <person name="Thang M."/>
            <person name="Chan C."/>
        </authorList>
    </citation>
    <scope>NUCLEOTIDE SEQUENCE [LARGE SCALE GENOMIC DNA]</scope>
</reference>
<evidence type="ECO:0000313" key="1">
    <source>
        <dbReference type="EMBL" id="CAK9029495.1"/>
    </source>
</evidence>
<dbReference type="InterPro" id="IPR029021">
    <property type="entry name" value="Prot-tyrosine_phosphatase-like"/>
</dbReference>
<protein>
    <recommendedName>
        <fullName evidence="3">Protein-tyrosine-phosphatase</fullName>
    </recommendedName>
</protein>
<evidence type="ECO:0008006" key="3">
    <source>
        <dbReference type="Google" id="ProtNLM"/>
    </source>
</evidence>
<evidence type="ECO:0000313" key="2">
    <source>
        <dbReference type="Proteomes" id="UP001642484"/>
    </source>
</evidence>
<dbReference type="SUPFAM" id="SSF52799">
    <property type="entry name" value="(Phosphotyrosine protein) phosphatases II"/>
    <property type="match status" value="1"/>
</dbReference>
<dbReference type="EMBL" id="CAXAMN010009668">
    <property type="protein sequence ID" value="CAK9029495.1"/>
    <property type="molecule type" value="Genomic_DNA"/>
</dbReference>
<keyword evidence="2" id="KW-1185">Reference proteome</keyword>
<gene>
    <name evidence="1" type="ORF">CCMP2556_LOCUS17507</name>
</gene>
<dbReference type="Proteomes" id="UP001642484">
    <property type="component" value="Unassembled WGS sequence"/>
</dbReference>
<proteinExistence type="predicted"/>